<dbReference type="GO" id="GO:0005886">
    <property type="term" value="C:plasma membrane"/>
    <property type="evidence" value="ECO:0007669"/>
    <property type="project" value="TreeGrafter"/>
</dbReference>
<evidence type="ECO:0000256" key="3">
    <source>
        <dbReference type="ARBA" id="ARBA00022737"/>
    </source>
</evidence>
<dbReference type="InterPro" id="IPR023415">
    <property type="entry name" value="LDLR_class-A_CS"/>
</dbReference>
<keyword evidence="8" id="KW-0325">Glycoprotein</keyword>
<evidence type="ECO:0000256" key="4">
    <source>
        <dbReference type="ARBA" id="ARBA00022989"/>
    </source>
</evidence>
<dbReference type="Proteomes" id="UP000031668">
    <property type="component" value="Unassembled WGS sequence"/>
</dbReference>
<dbReference type="PROSITE" id="PS01209">
    <property type="entry name" value="LDLRA_1"/>
    <property type="match status" value="2"/>
</dbReference>
<dbReference type="PROSITE" id="PS50068">
    <property type="entry name" value="LDLRA_2"/>
    <property type="match status" value="2"/>
</dbReference>
<gene>
    <name evidence="10" type="ORF">RF11_01794</name>
</gene>
<dbReference type="PANTHER" id="PTHR22722:SF5">
    <property type="entry name" value="LOW-DENSITY LIPOPROTEIN RECEPTOR-RELATED PROTEIN 1B"/>
    <property type="match status" value="1"/>
</dbReference>
<organism evidence="10 11">
    <name type="scientific">Thelohanellus kitauei</name>
    <name type="common">Myxosporean</name>
    <dbReference type="NCBI Taxonomy" id="669202"/>
    <lineage>
        <taxon>Eukaryota</taxon>
        <taxon>Metazoa</taxon>
        <taxon>Cnidaria</taxon>
        <taxon>Myxozoa</taxon>
        <taxon>Myxosporea</taxon>
        <taxon>Bivalvulida</taxon>
        <taxon>Platysporina</taxon>
        <taxon>Myxobolidae</taxon>
        <taxon>Thelohanellus</taxon>
    </lineage>
</organism>
<evidence type="ECO:0000256" key="5">
    <source>
        <dbReference type="ARBA" id="ARBA00023136"/>
    </source>
</evidence>
<feature type="disulfide bond" evidence="9">
    <location>
        <begin position="87"/>
        <end position="102"/>
    </location>
</feature>
<evidence type="ECO:0000313" key="11">
    <source>
        <dbReference type="Proteomes" id="UP000031668"/>
    </source>
</evidence>
<evidence type="ECO:0000256" key="6">
    <source>
        <dbReference type="ARBA" id="ARBA00023157"/>
    </source>
</evidence>
<dbReference type="SMART" id="SM00192">
    <property type="entry name" value="LDLa"/>
    <property type="match status" value="2"/>
</dbReference>
<dbReference type="GO" id="GO:0005041">
    <property type="term" value="F:low-density lipoprotein particle receptor activity"/>
    <property type="evidence" value="ECO:0007669"/>
    <property type="project" value="TreeGrafter"/>
</dbReference>
<dbReference type="InterPro" id="IPR002172">
    <property type="entry name" value="LDrepeatLR_classA_rpt"/>
</dbReference>
<evidence type="ECO:0000256" key="7">
    <source>
        <dbReference type="ARBA" id="ARBA00023170"/>
    </source>
</evidence>
<comment type="caution">
    <text evidence="9">Lacks conserved residue(s) required for the propagation of feature annotation.</text>
</comment>
<accession>A0A0C2NJF5</accession>
<feature type="disulfide bond" evidence="9">
    <location>
        <begin position="48"/>
        <end position="63"/>
    </location>
</feature>
<keyword evidence="3" id="KW-0677">Repeat</keyword>
<comment type="subcellular location">
    <subcellularLocation>
        <location evidence="1">Membrane</location>
        <topology evidence="1">Single-pass membrane protein</topology>
    </subcellularLocation>
</comment>
<proteinExistence type="predicted"/>
<dbReference type="FunFam" id="4.10.400.10:FF:000119">
    <property type="entry name" value="Suppressor of tumorigenicity 14 protein homolog"/>
    <property type="match status" value="1"/>
</dbReference>
<dbReference type="Pfam" id="PF00057">
    <property type="entry name" value="Ldl_recept_a"/>
    <property type="match status" value="2"/>
</dbReference>
<sequence>MKLIKETQKCQCLDGGDKCSGIIIIITVCRIDEFQCKNQKCMPKMVVCNGIDDCGDGSDERECVKVCKNGDILCAKDKTCLKRDKICNGVEDCSDGSDEVECTKRIIFLISNTCLQRKRI</sequence>
<keyword evidence="11" id="KW-1185">Reference proteome</keyword>
<keyword evidence="6 9" id="KW-1015">Disulfide bond</keyword>
<keyword evidence="2" id="KW-0812">Transmembrane</keyword>
<evidence type="ECO:0000256" key="9">
    <source>
        <dbReference type="PROSITE-ProRule" id="PRU00124"/>
    </source>
</evidence>
<dbReference type="EMBL" id="JWZT01000521">
    <property type="protein sequence ID" value="KII74142.1"/>
    <property type="molecule type" value="Genomic_DNA"/>
</dbReference>
<comment type="caution">
    <text evidence="10">The sequence shown here is derived from an EMBL/GenBank/DDBJ whole genome shotgun (WGS) entry which is preliminary data.</text>
</comment>
<dbReference type="InterPro" id="IPR036055">
    <property type="entry name" value="LDL_receptor-like_sf"/>
</dbReference>
<evidence type="ECO:0000256" key="1">
    <source>
        <dbReference type="ARBA" id="ARBA00004167"/>
    </source>
</evidence>
<feature type="disulfide bond" evidence="9">
    <location>
        <begin position="36"/>
        <end position="54"/>
    </location>
</feature>
<dbReference type="AlphaFoldDB" id="A0A0C2NJF5"/>
<evidence type="ECO:0000256" key="8">
    <source>
        <dbReference type="ARBA" id="ARBA00023180"/>
    </source>
</evidence>
<dbReference type="GO" id="GO:0043235">
    <property type="term" value="C:receptor complex"/>
    <property type="evidence" value="ECO:0007669"/>
    <property type="project" value="TreeGrafter"/>
</dbReference>
<keyword evidence="10" id="KW-0449">Lipoprotein</keyword>
<keyword evidence="7 10" id="KW-0675">Receptor</keyword>
<evidence type="ECO:0000256" key="2">
    <source>
        <dbReference type="ARBA" id="ARBA00022692"/>
    </source>
</evidence>
<dbReference type="OrthoDB" id="5987602at2759"/>
<dbReference type="PRINTS" id="PR00261">
    <property type="entry name" value="LDLRECEPTOR"/>
</dbReference>
<reference evidence="10 11" key="1">
    <citation type="journal article" date="2014" name="Genome Biol. Evol.">
        <title>The genome of the myxosporean Thelohanellus kitauei shows adaptations to nutrient acquisition within its fish host.</title>
        <authorList>
            <person name="Yang Y."/>
            <person name="Xiong J."/>
            <person name="Zhou Z."/>
            <person name="Huo F."/>
            <person name="Miao W."/>
            <person name="Ran C."/>
            <person name="Liu Y."/>
            <person name="Zhang J."/>
            <person name="Feng J."/>
            <person name="Wang M."/>
            <person name="Wang M."/>
            <person name="Wang L."/>
            <person name="Yao B."/>
        </authorList>
    </citation>
    <scope>NUCLEOTIDE SEQUENCE [LARGE SCALE GENOMIC DNA]</scope>
    <source>
        <strain evidence="10">Wuqing</strain>
    </source>
</reference>
<dbReference type="InterPro" id="IPR051221">
    <property type="entry name" value="LDLR-related"/>
</dbReference>
<protein>
    <submittedName>
        <fullName evidence="10">Low-density lipoprotein receptor-related protein 3</fullName>
    </submittedName>
</protein>
<dbReference type="SUPFAM" id="SSF57424">
    <property type="entry name" value="LDL receptor-like module"/>
    <property type="match status" value="2"/>
</dbReference>
<keyword evidence="5" id="KW-0472">Membrane</keyword>
<evidence type="ECO:0000313" key="10">
    <source>
        <dbReference type="EMBL" id="KII74142.1"/>
    </source>
</evidence>
<name>A0A0C2NJF5_THEKT</name>
<keyword evidence="4" id="KW-1133">Transmembrane helix</keyword>
<dbReference type="CDD" id="cd00112">
    <property type="entry name" value="LDLa"/>
    <property type="match status" value="2"/>
</dbReference>
<dbReference type="PANTHER" id="PTHR22722">
    <property type="entry name" value="LOW-DENSITY LIPOPROTEIN RECEPTOR-RELATED PROTEIN 2-RELATED"/>
    <property type="match status" value="1"/>
</dbReference>
<dbReference type="Gene3D" id="4.10.400.10">
    <property type="entry name" value="Low-density Lipoprotein Receptor"/>
    <property type="match status" value="2"/>
</dbReference>
<feature type="disulfide bond" evidence="9">
    <location>
        <begin position="29"/>
        <end position="41"/>
    </location>
</feature>